<evidence type="ECO:0008006" key="3">
    <source>
        <dbReference type="Google" id="ProtNLM"/>
    </source>
</evidence>
<proteinExistence type="predicted"/>
<reference evidence="1 2" key="1">
    <citation type="submission" date="2011-09" db="EMBL/GenBank/DDBJ databases">
        <title>The draft genome of Paenibacillus lactis 154.</title>
        <authorList>
            <consortium name="US DOE Joint Genome Institute (JGI-PGF)"/>
            <person name="Lucas S."/>
            <person name="Han J."/>
            <person name="Lapidus A."/>
            <person name="Cheng J.-F."/>
            <person name="Goodwin L."/>
            <person name="Pitluck S."/>
            <person name="Peters L."/>
            <person name="Land M.L."/>
            <person name="Hauser L."/>
            <person name="Siebers A."/>
            <person name="Thelen M."/>
            <person name="Hugenholtz P."/>
            <person name="Allgaier M."/>
            <person name="Woyke T.J."/>
        </authorList>
    </citation>
    <scope>NUCLEOTIDE SEQUENCE [LARGE SCALE GENOMIC DNA]</scope>
    <source>
        <strain evidence="1 2">154</strain>
    </source>
</reference>
<dbReference type="Proteomes" id="UP000003891">
    <property type="component" value="Unassembled WGS sequence"/>
</dbReference>
<evidence type="ECO:0000313" key="2">
    <source>
        <dbReference type="Proteomes" id="UP000003891"/>
    </source>
</evidence>
<dbReference type="Pfam" id="PF04883">
    <property type="entry name" value="HK97-gp10_like"/>
    <property type="match status" value="1"/>
</dbReference>
<dbReference type="RefSeq" id="WP_007129576.1">
    <property type="nucleotide sequence ID" value="NZ_AGIP01000004.1"/>
</dbReference>
<dbReference type="AlphaFoldDB" id="G4HEJ3"/>
<dbReference type="InterPro" id="IPR010064">
    <property type="entry name" value="HK97-gp10_tail"/>
</dbReference>
<dbReference type="STRING" id="743719.PaelaDRAFT_2404"/>
<dbReference type="OrthoDB" id="1850874at2"/>
<accession>G4HEJ3</accession>
<sequence>MPRLGSFDFDEFEKMAKSFKKALDERVIDRFIQDFLLEMAYRAERKVKKRTPVDSGELRRNWRVGRVIRQGSSYVVEIYNNTEYASFVEYGHRNRDKTEWVEGRFMMTISMKQIERELPAYLERRQAELLNQIMNGRGPRR</sequence>
<organism evidence="1 2">
    <name type="scientific">Paenibacillus lactis 154</name>
    <dbReference type="NCBI Taxonomy" id="743719"/>
    <lineage>
        <taxon>Bacteria</taxon>
        <taxon>Bacillati</taxon>
        <taxon>Bacillota</taxon>
        <taxon>Bacilli</taxon>
        <taxon>Bacillales</taxon>
        <taxon>Paenibacillaceae</taxon>
        <taxon>Paenibacillus</taxon>
    </lineage>
</organism>
<protein>
    <recommendedName>
        <fullName evidence="3">Phage protein, HK97 gp10 family</fullName>
    </recommendedName>
</protein>
<dbReference type="PATRIC" id="fig|743719.3.peg.2425"/>
<name>G4HEJ3_9BACL</name>
<dbReference type="eggNOG" id="ENOG5031HE4">
    <property type="taxonomic scope" value="Bacteria"/>
</dbReference>
<evidence type="ECO:0000313" key="1">
    <source>
        <dbReference type="EMBL" id="EHB65262.1"/>
    </source>
</evidence>
<gene>
    <name evidence="1" type="ORF">PaelaDRAFT_2404</name>
</gene>
<dbReference type="EMBL" id="AGIP01000004">
    <property type="protein sequence ID" value="EHB65262.1"/>
    <property type="molecule type" value="Genomic_DNA"/>
</dbReference>